<evidence type="ECO:0000256" key="7">
    <source>
        <dbReference type="SAM" id="MobiDB-lite"/>
    </source>
</evidence>
<accession>A0A0J9XGX2</accession>
<feature type="domain" description="Zn(2)-C6 fungal-type" evidence="8">
    <location>
        <begin position="150"/>
        <end position="178"/>
    </location>
</feature>
<evidence type="ECO:0000256" key="1">
    <source>
        <dbReference type="ARBA" id="ARBA00022723"/>
    </source>
</evidence>
<comment type="caution">
    <text evidence="9">The sequence shown here is derived from an EMBL/GenBank/DDBJ whole genome shotgun (WGS) entry which is preliminary data.</text>
</comment>
<keyword evidence="2" id="KW-0862">Zinc</keyword>
<dbReference type="Gene3D" id="4.10.240.10">
    <property type="entry name" value="Zn(2)-C6 fungal-type DNA-binding domain"/>
    <property type="match status" value="1"/>
</dbReference>
<dbReference type="PROSITE" id="PS50048">
    <property type="entry name" value="ZN2_CY6_FUNGAL_2"/>
    <property type="match status" value="1"/>
</dbReference>
<reference evidence="9" key="1">
    <citation type="submission" date="2014-03" db="EMBL/GenBank/DDBJ databases">
        <authorList>
            <person name="Casaregola S."/>
        </authorList>
    </citation>
    <scope>NUCLEOTIDE SEQUENCE [LARGE SCALE GENOMIC DNA]</scope>
    <source>
        <strain evidence="9">CLIB 918</strain>
    </source>
</reference>
<keyword evidence="3" id="KW-0805">Transcription regulation</keyword>
<dbReference type="Pfam" id="PF00172">
    <property type="entry name" value="Zn_clus"/>
    <property type="match status" value="1"/>
</dbReference>
<evidence type="ECO:0000256" key="5">
    <source>
        <dbReference type="ARBA" id="ARBA00023163"/>
    </source>
</evidence>
<evidence type="ECO:0000313" key="10">
    <source>
        <dbReference type="Proteomes" id="UP000242525"/>
    </source>
</evidence>
<protein>
    <recommendedName>
        <fullName evidence="8">Zn(2)-C6 fungal-type domain-containing protein</fullName>
    </recommendedName>
</protein>
<dbReference type="SMART" id="SM00066">
    <property type="entry name" value="GAL4"/>
    <property type="match status" value="1"/>
</dbReference>
<keyword evidence="4" id="KW-0238">DNA-binding</keyword>
<dbReference type="InterPro" id="IPR052360">
    <property type="entry name" value="Transcr_Regulatory_Proteins"/>
</dbReference>
<dbReference type="AlphaFoldDB" id="A0A0J9XGX2"/>
<keyword evidence="6" id="KW-0539">Nucleus</keyword>
<dbReference type="STRING" id="1173061.A0A0J9XGX2"/>
<sequence>MPPPHSHSGIYASQLPPNEQYSPPPTGSYQPPYYQHQNFHSQQGPSPMPYPIHGPPLNMVHSAGFSPMVGNPQMPGPHQFAMPANQQHPAQGPPQPLAGSMYPPPPGLQQAHLYYSDYQMRGAEMGGVYGNHQLIDIASSREIKRRTKTGCLTCRKRRIKCDERHPTCYNCDKSKRVCLGYDPVFKVTSDRRTRKAGNEQIAAESSDVSMISIKQEKLVPVDISVDHTNFNAASRSPSTGTVNTTPPIQHSPESSPGSAGPRNKMTINSLLDAAAAIDMKGSTSSGKRKVEATGVYTKQDPKKIRSFGGFEDEKCSSWDLVEKNFHIHIAKFLDDIFATSRFGGMQILGLAHSCGLPMDGNGTVVIPANSGGTTVRSDPSYNSTFTIGQQIATLEAIRQMLLVLCPKFNLDNLSIDEGSVGKLEELRIGNDYRLLRAIFQLITADNTTLFLPVSEKDEHFLARIQSLYQFVTKRDIDINLEDPDVRKDPANRPIVGNVRDRTAKLFSQSLADHSNEQIWELLTLIATMTENTIEDELQLNAEQETQFLQFVKSSRSHQLHIPLVLGGHFYLSMRRPVLQDFIGLQDYFKQQLIESSTSLNSNVVTRKLISMVLD</sequence>
<dbReference type="InterPro" id="IPR036864">
    <property type="entry name" value="Zn2-C6_fun-type_DNA-bd_sf"/>
</dbReference>
<feature type="compositionally biased region" description="Polar residues" evidence="7">
    <location>
        <begin position="35"/>
        <end position="45"/>
    </location>
</feature>
<dbReference type="OrthoDB" id="3598904at2759"/>
<evidence type="ECO:0000256" key="6">
    <source>
        <dbReference type="ARBA" id="ARBA00023242"/>
    </source>
</evidence>
<evidence type="ECO:0000256" key="4">
    <source>
        <dbReference type="ARBA" id="ARBA00023125"/>
    </source>
</evidence>
<evidence type="ECO:0000256" key="3">
    <source>
        <dbReference type="ARBA" id="ARBA00023015"/>
    </source>
</evidence>
<dbReference type="PANTHER" id="PTHR36206">
    <property type="entry name" value="ASPERCRYPTIN BIOSYNTHESIS CLUSTER-SPECIFIC TRANSCRIPTION REGULATOR ATNN-RELATED"/>
    <property type="match status" value="1"/>
</dbReference>
<gene>
    <name evidence="9" type="ORF">BN980_GECA15s03453g</name>
</gene>
<feature type="region of interest" description="Disordered" evidence="7">
    <location>
        <begin position="1"/>
        <end position="55"/>
    </location>
</feature>
<dbReference type="SUPFAM" id="SSF57701">
    <property type="entry name" value="Zn2/Cys6 DNA-binding domain"/>
    <property type="match status" value="1"/>
</dbReference>
<evidence type="ECO:0000256" key="2">
    <source>
        <dbReference type="ARBA" id="ARBA00022833"/>
    </source>
</evidence>
<proteinExistence type="predicted"/>
<feature type="compositionally biased region" description="Polar residues" evidence="7">
    <location>
        <begin position="230"/>
        <end position="257"/>
    </location>
</feature>
<dbReference type="GO" id="GO:0003677">
    <property type="term" value="F:DNA binding"/>
    <property type="evidence" value="ECO:0007669"/>
    <property type="project" value="UniProtKB-KW"/>
</dbReference>
<keyword evidence="10" id="KW-1185">Reference proteome</keyword>
<dbReference type="PROSITE" id="PS00463">
    <property type="entry name" value="ZN2_CY6_FUNGAL_1"/>
    <property type="match status" value="1"/>
</dbReference>
<dbReference type="PANTHER" id="PTHR36206:SF13">
    <property type="entry name" value="TRANSCRIPTIONAL REGULATORY PROTEIN MOC3"/>
    <property type="match status" value="1"/>
</dbReference>
<keyword evidence="5" id="KW-0804">Transcription</keyword>
<dbReference type="GO" id="GO:0000981">
    <property type="term" value="F:DNA-binding transcription factor activity, RNA polymerase II-specific"/>
    <property type="evidence" value="ECO:0007669"/>
    <property type="project" value="InterPro"/>
</dbReference>
<dbReference type="GO" id="GO:0008270">
    <property type="term" value="F:zinc ion binding"/>
    <property type="evidence" value="ECO:0007669"/>
    <property type="project" value="InterPro"/>
</dbReference>
<organism evidence="9 10">
    <name type="scientific">Geotrichum candidum</name>
    <name type="common">Oospora lactis</name>
    <name type="synonym">Dipodascus geotrichum</name>
    <dbReference type="NCBI Taxonomy" id="1173061"/>
    <lineage>
        <taxon>Eukaryota</taxon>
        <taxon>Fungi</taxon>
        <taxon>Dikarya</taxon>
        <taxon>Ascomycota</taxon>
        <taxon>Saccharomycotina</taxon>
        <taxon>Dipodascomycetes</taxon>
        <taxon>Dipodascales</taxon>
        <taxon>Dipodascaceae</taxon>
        <taxon>Geotrichum</taxon>
    </lineage>
</organism>
<evidence type="ECO:0000259" key="8">
    <source>
        <dbReference type="PROSITE" id="PS50048"/>
    </source>
</evidence>
<dbReference type="CDD" id="cd00067">
    <property type="entry name" value="GAL4"/>
    <property type="match status" value="1"/>
</dbReference>
<dbReference type="Proteomes" id="UP000242525">
    <property type="component" value="Unassembled WGS sequence"/>
</dbReference>
<dbReference type="EMBL" id="CCBN010000015">
    <property type="protein sequence ID" value="CDO56589.1"/>
    <property type="molecule type" value="Genomic_DNA"/>
</dbReference>
<feature type="region of interest" description="Disordered" evidence="7">
    <location>
        <begin position="230"/>
        <end position="264"/>
    </location>
</feature>
<keyword evidence="1" id="KW-0479">Metal-binding</keyword>
<evidence type="ECO:0000313" key="9">
    <source>
        <dbReference type="EMBL" id="CDO56589.1"/>
    </source>
</evidence>
<dbReference type="InterPro" id="IPR001138">
    <property type="entry name" value="Zn2Cys6_DnaBD"/>
</dbReference>
<name>A0A0J9XGX2_GEOCN</name>